<evidence type="ECO:0000256" key="8">
    <source>
        <dbReference type="PIRNR" id="PIRNR006630"/>
    </source>
</evidence>
<feature type="binding site" evidence="7">
    <location>
        <position position="443"/>
    </location>
    <ligand>
        <name>deamido-NAD(+)</name>
        <dbReference type="ChEBI" id="CHEBI:58437"/>
        <note>ligand shared between two neighboring subunits</note>
    </ligand>
</feature>
<evidence type="ECO:0000256" key="7">
    <source>
        <dbReference type="HAMAP-Rule" id="MF_02090"/>
    </source>
</evidence>
<sequence>MSRGFLRVAAAVPPVRVGDVSYNIKRMQEFATDAEKKGATVVLFPELSVTGYTNGDLFQQRLLLRAVEDGIETLRRFTKKKRIVMIVGVPVASDGKLFNCAAVIGRGNAYGIIPKTYIPGYKEFYEERWFASGRDARAVAVSYAGTTVPFGRDLLFRLGGGDGVTFGIEICEDLWTPVPPSSLQALAGAVVVFNLSASNELVAKAEYRRELVSQQSTRAILGYVYTSCGVHESTTDVVFGGHAMIAENGSMLSESKRFQREGELIVSDIDLEHVRHDREKTTSFGEGVHEHALSFRRIDVPVAAPRSQGLLRTVHAHPFVPSDGLMRARRSEEVFSIQVAGLAKRIEHAKIRHCIIGISGGLDSTLALLVAVKTFSLLHYPLKNIHCYTMPGFGTTRRTRSNAERLCKALGVGFEEVDITKSVSAHFMDIKQDPRLHDVAYQNAQARYRTMVLMDKANQMSGLVVGTGDLSEIALGWNTFSGDHISHYDVNAGVPKTLVRYLVGWVLERQVENKEAQHVLGDILDTPISPELVKGRGMGITQKTENIIGPYELHDFFLYHFVRWGSSPRKILFLAGHAFGKRYTAREIKKWLTLFISRFFGNQWKRSVMPDGPKVGSVSLSPRGDWRMPSDAETHLWLKDIEGSLKNSSA</sequence>
<dbReference type="PROSITE" id="PS50263">
    <property type="entry name" value="CN_HYDROLASE"/>
    <property type="match status" value="1"/>
</dbReference>
<dbReference type="Gene3D" id="1.10.10.1140">
    <property type="entry name" value="Glutamine-dependent NAD+ synthetase, C-terminal domain"/>
    <property type="match status" value="1"/>
</dbReference>
<feature type="binding site" evidence="7">
    <location>
        <position position="467"/>
    </location>
    <ligand>
        <name>ATP</name>
        <dbReference type="ChEBI" id="CHEBI:30616"/>
    </ligand>
</feature>
<comment type="pathway">
    <text evidence="1 7 8">Cofactor biosynthesis; NAD(+) biosynthesis; NAD(+) from deamido-NAD(+) (L-Gln route): step 1/1.</text>
</comment>
<dbReference type="GO" id="GO:0005524">
    <property type="term" value="F:ATP binding"/>
    <property type="evidence" value="ECO:0007669"/>
    <property type="project" value="UniProtKB-UniRule"/>
</dbReference>
<feature type="domain" description="CN hydrolase" evidence="10">
    <location>
        <begin position="6"/>
        <end position="271"/>
    </location>
</feature>
<reference evidence="11 12" key="1">
    <citation type="journal article" date="2016" name="Nat. Commun.">
        <title>Thousands of microbial genomes shed light on interconnected biogeochemical processes in an aquifer system.</title>
        <authorList>
            <person name="Anantharaman K."/>
            <person name="Brown C.T."/>
            <person name="Hug L.A."/>
            <person name="Sharon I."/>
            <person name="Castelle C.J."/>
            <person name="Probst A.J."/>
            <person name="Thomas B.C."/>
            <person name="Singh A."/>
            <person name="Wilkins M.J."/>
            <person name="Karaoz U."/>
            <person name="Brodie E.L."/>
            <person name="Williams K.H."/>
            <person name="Hubbard S.S."/>
            <person name="Banfield J.F."/>
        </authorList>
    </citation>
    <scope>NUCLEOTIDE SEQUENCE [LARGE SCALE GENOMIC DNA]</scope>
</reference>
<dbReference type="SUPFAM" id="SSF52402">
    <property type="entry name" value="Adenine nucleotide alpha hydrolases-like"/>
    <property type="match status" value="1"/>
</dbReference>
<comment type="caution">
    <text evidence="11">The sequence shown here is derived from an EMBL/GenBank/DDBJ whole genome shotgun (WGS) entry which is preliminary data.</text>
</comment>
<name>A0A1G2KXJ8_9BACT</name>
<gene>
    <name evidence="7" type="primary">nadE</name>
    <name evidence="11" type="ORF">A3C16_02095</name>
</gene>
<feature type="binding site" evidence="7">
    <location>
        <begin position="357"/>
        <end position="364"/>
    </location>
    <ligand>
        <name>ATP</name>
        <dbReference type="ChEBI" id="CHEBI:30616"/>
    </ligand>
</feature>
<evidence type="ECO:0000313" key="11">
    <source>
        <dbReference type="EMBL" id="OHA04110.1"/>
    </source>
</evidence>
<evidence type="ECO:0000256" key="9">
    <source>
        <dbReference type="RuleBase" id="RU003811"/>
    </source>
</evidence>
<accession>A0A1G2KXJ8</accession>
<dbReference type="GO" id="GO:0008795">
    <property type="term" value="F:NAD+ synthase activity"/>
    <property type="evidence" value="ECO:0007669"/>
    <property type="project" value="UniProtKB-UniRule"/>
</dbReference>
<dbReference type="CDD" id="cd07570">
    <property type="entry name" value="GAT_Gln-NAD-synth"/>
    <property type="match status" value="1"/>
</dbReference>
<dbReference type="EC" id="6.3.5.1" evidence="7 8"/>
<dbReference type="EMBL" id="MHQL01000001">
    <property type="protein sequence ID" value="OHA04110.1"/>
    <property type="molecule type" value="Genomic_DNA"/>
</dbReference>
<dbReference type="PIRSF" id="PIRSF006630">
    <property type="entry name" value="NADS_GAT"/>
    <property type="match status" value="1"/>
</dbReference>
<dbReference type="Gene3D" id="3.40.50.620">
    <property type="entry name" value="HUPs"/>
    <property type="match status" value="1"/>
</dbReference>
<feature type="binding site" evidence="7">
    <location>
        <position position="605"/>
    </location>
    <ligand>
        <name>deamido-NAD(+)</name>
        <dbReference type="ChEBI" id="CHEBI:58437"/>
        <note>ligand shared between two neighboring subunits</note>
    </ligand>
</feature>
<dbReference type="GO" id="GO:0005737">
    <property type="term" value="C:cytoplasm"/>
    <property type="evidence" value="ECO:0007669"/>
    <property type="project" value="InterPro"/>
</dbReference>
<dbReference type="InterPro" id="IPR022310">
    <property type="entry name" value="NAD/GMP_synthase"/>
</dbReference>
<evidence type="ECO:0000256" key="1">
    <source>
        <dbReference type="ARBA" id="ARBA00005188"/>
    </source>
</evidence>
<evidence type="ECO:0000256" key="4">
    <source>
        <dbReference type="ARBA" id="ARBA00022741"/>
    </source>
</evidence>
<comment type="similarity">
    <text evidence="9">Belongs to the NAD synthetase family.</text>
</comment>
<feature type="binding site" evidence="7">
    <location>
        <position position="198"/>
    </location>
    <ligand>
        <name>L-glutamine</name>
        <dbReference type="ChEBI" id="CHEBI:58359"/>
    </ligand>
</feature>
<dbReference type="CDD" id="cd00553">
    <property type="entry name" value="NAD_synthase"/>
    <property type="match status" value="1"/>
</dbReference>
<dbReference type="NCBIfam" id="NF002730">
    <property type="entry name" value="PRK02628.1"/>
    <property type="match status" value="1"/>
</dbReference>
<keyword evidence="5 7" id="KW-0067">ATP-binding</keyword>
<feature type="active site" description="Nucleophile; for glutaminase activity" evidence="7">
    <location>
        <position position="171"/>
    </location>
</feature>
<dbReference type="PANTHER" id="PTHR23090:SF9">
    <property type="entry name" value="GLUTAMINE-DEPENDENT NAD(+) SYNTHETASE"/>
    <property type="match status" value="1"/>
</dbReference>
<dbReference type="InterPro" id="IPR041856">
    <property type="entry name" value="NAD+_synth_C"/>
</dbReference>
<evidence type="ECO:0000313" key="12">
    <source>
        <dbReference type="Proteomes" id="UP000177811"/>
    </source>
</evidence>
<dbReference type="PANTHER" id="PTHR23090">
    <property type="entry name" value="NH 3 /GLUTAMINE-DEPENDENT NAD + SYNTHETASE"/>
    <property type="match status" value="1"/>
</dbReference>
<dbReference type="Pfam" id="PF02540">
    <property type="entry name" value="NAD_synthase"/>
    <property type="match status" value="1"/>
</dbReference>
<dbReference type="InterPro" id="IPR036526">
    <property type="entry name" value="C-N_Hydrolase_sf"/>
</dbReference>
<comment type="catalytic activity">
    <reaction evidence="7 8">
        <text>deamido-NAD(+) + L-glutamine + ATP + H2O = L-glutamate + AMP + diphosphate + NAD(+) + H(+)</text>
        <dbReference type="Rhea" id="RHEA:24384"/>
        <dbReference type="ChEBI" id="CHEBI:15377"/>
        <dbReference type="ChEBI" id="CHEBI:15378"/>
        <dbReference type="ChEBI" id="CHEBI:29985"/>
        <dbReference type="ChEBI" id="CHEBI:30616"/>
        <dbReference type="ChEBI" id="CHEBI:33019"/>
        <dbReference type="ChEBI" id="CHEBI:57540"/>
        <dbReference type="ChEBI" id="CHEBI:58359"/>
        <dbReference type="ChEBI" id="CHEBI:58437"/>
        <dbReference type="ChEBI" id="CHEBI:456215"/>
        <dbReference type="EC" id="6.3.5.1"/>
    </reaction>
</comment>
<evidence type="ECO:0000256" key="2">
    <source>
        <dbReference type="ARBA" id="ARBA00007145"/>
    </source>
</evidence>
<protein>
    <recommendedName>
        <fullName evidence="7 8">Glutamine-dependent NAD(+) synthetase</fullName>
        <ecNumber evidence="7 8">6.3.5.1</ecNumber>
    </recommendedName>
    <alternativeName>
        <fullName evidence="7 8">NAD(+) synthase [glutamine-hydrolyzing]</fullName>
    </alternativeName>
</protein>
<evidence type="ECO:0000259" key="10">
    <source>
        <dbReference type="PROSITE" id="PS50263"/>
    </source>
</evidence>
<dbReference type="Gene3D" id="3.60.110.10">
    <property type="entry name" value="Carbon-nitrogen hydrolase"/>
    <property type="match status" value="1"/>
</dbReference>
<feature type="active site" description="Proton acceptor; for glutaminase activity" evidence="7">
    <location>
        <position position="46"/>
    </location>
</feature>
<comment type="function">
    <text evidence="7">Catalyzes the ATP-dependent amidation of deamido-NAD to form NAD. Uses L-glutamine as a nitrogen source.</text>
</comment>
<keyword evidence="3 7" id="KW-0436">Ligase</keyword>
<feature type="active site" description="For glutaminase activity" evidence="7">
    <location>
        <position position="115"/>
    </location>
</feature>
<keyword evidence="4 7" id="KW-0547">Nucleotide-binding</keyword>
<dbReference type="GO" id="GO:0003952">
    <property type="term" value="F:NAD+ synthase (glutamine-hydrolyzing) activity"/>
    <property type="evidence" value="ECO:0007669"/>
    <property type="project" value="UniProtKB-UniRule"/>
</dbReference>
<dbReference type="UniPathway" id="UPA00253">
    <property type="reaction ID" value="UER00334"/>
</dbReference>
<dbReference type="GO" id="GO:0004359">
    <property type="term" value="F:glutaminase activity"/>
    <property type="evidence" value="ECO:0007669"/>
    <property type="project" value="InterPro"/>
</dbReference>
<dbReference type="AlphaFoldDB" id="A0A1G2KXJ8"/>
<feature type="binding site" evidence="7">
    <location>
        <position position="472"/>
    </location>
    <ligand>
        <name>deamido-NAD(+)</name>
        <dbReference type="ChEBI" id="CHEBI:58437"/>
        <note>ligand shared between two neighboring subunits</note>
    </ligand>
</feature>
<keyword evidence="6 7" id="KW-0520">NAD</keyword>
<organism evidence="11 12">
    <name type="scientific">Candidatus Sungbacteria bacterium RIFCSPHIGHO2_02_FULL_51_29</name>
    <dbReference type="NCBI Taxonomy" id="1802273"/>
    <lineage>
        <taxon>Bacteria</taxon>
        <taxon>Candidatus Sungiibacteriota</taxon>
    </lineage>
</organism>
<dbReference type="SUPFAM" id="SSF56317">
    <property type="entry name" value="Carbon-nitrogen hydrolase"/>
    <property type="match status" value="1"/>
</dbReference>
<evidence type="ECO:0000256" key="6">
    <source>
        <dbReference type="ARBA" id="ARBA00023027"/>
    </source>
</evidence>
<dbReference type="InterPro" id="IPR014729">
    <property type="entry name" value="Rossmann-like_a/b/a_fold"/>
</dbReference>
<evidence type="ECO:0000256" key="5">
    <source>
        <dbReference type="ARBA" id="ARBA00022840"/>
    </source>
</evidence>
<dbReference type="Pfam" id="PF00795">
    <property type="entry name" value="CN_hydrolase"/>
    <property type="match status" value="1"/>
</dbReference>
<dbReference type="InterPro" id="IPR003694">
    <property type="entry name" value="NAD_synthase"/>
</dbReference>
<dbReference type="InterPro" id="IPR014445">
    <property type="entry name" value="Gln-dep_NAD_synthase"/>
</dbReference>
<dbReference type="InterPro" id="IPR003010">
    <property type="entry name" value="C-N_Hydrolase"/>
</dbReference>
<proteinExistence type="inferred from homology"/>
<comment type="similarity">
    <text evidence="2 7 8">In the C-terminal section; belongs to the NAD synthetase family.</text>
</comment>
<feature type="binding site" evidence="7">
    <location>
        <begin position="477"/>
        <end position="480"/>
    </location>
    <ligand>
        <name>deamido-NAD(+)</name>
        <dbReference type="ChEBI" id="CHEBI:58437"/>
        <note>ligand shared between two neighboring subunits</note>
    </ligand>
</feature>
<feature type="binding site" evidence="7">
    <location>
        <position position="204"/>
    </location>
    <ligand>
        <name>L-glutamine</name>
        <dbReference type="ChEBI" id="CHEBI:58359"/>
    </ligand>
</feature>
<dbReference type="GO" id="GO:0009435">
    <property type="term" value="P:NAD+ biosynthetic process"/>
    <property type="evidence" value="ECO:0007669"/>
    <property type="project" value="UniProtKB-UniRule"/>
</dbReference>
<dbReference type="HAMAP" id="MF_02090">
    <property type="entry name" value="NadE_glutamine_dep"/>
    <property type="match status" value="1"/>
</dbReference>
<dbReference type="NCBIfam" id="TIGR00552">
    <property type="entry name" value="nadE"/>
    <property type="match status" value="1"/>
</dbReference>
<feature type="binding site" evidence="7">
    <location>
        <position position="121"/>
    </location>
    <ligand>
        <name>L-glutamine</name>
        <dbReference type="ChEBI" id="CHEBI:58359"/>
    </ligand>
</feature>
<dbReference type="Proteomes" id="UP000177811">
    <property type="component" value="Unassembled WGS sequence"/>
</dbReference>
<evidence type="ECO:0000256" key="3">
    <source>
        <dbReference type="ARBA" id="ARBA00022598"/>
    </source>
</evidence>